<gene>
    <name evidence="1" type="ORF">BDN72DRAFT_340348</name>
</gene>
<dbReference type="EMBL" id="ML208544">
    <property type="protein sequence ID" value="TFK63024.1"/>
    <property type="molecule type" value="Genomic_DNA"/>
</dbReference>
<proteinExistence type="predicted"/>
<organism evidence="1 2">
    <name type="scientific">Pluteus cervinus</name>
    <dbReference type="NCBI Taxonomy" id="181527"/>
    <lineage>
        <taxon>Eukaryota</taxon>
        <taxon>Fungi</taxon>
        <taxon>Dikarya</taxon>
        <taxon>Basidiomycota</taxon>
        <taxon>Agaricomycotina</taxon>
        <taxon>Agaricomycetes</taxon>
        <taxon>Agaricomycetidae</taxon>
        <taxon>Agaricales</taxon>
        <taxon>Pluteineae</taxon>
        <taxon>Pluteaceae</taxon>
        <taxon>Pluteus</taxon>
    </lineage>
</organism>
<evidence type="ECO:0000313" key="2">
    <source>
        <dbReference type="Proteomes" id="UP000308600"/>
    </source>
</evidence>
<keyword evidence="2" id="KW-1185">Reference proteome</keyword>
<protein>
    <submittedName>
        <fullName evidence="1">Uncharacterized protein</fullName>
    </submittedName>
</protein>
<accession>A0ACD3ABN4</accession>
<sequence>MRPSSKTAQYETVTTKGDILVNSVQPLSEVYIKRFDGLTHRCDCIILLHRHPLYHSFSTPLPRWIRYRLSGWDTPFQGSTFKRSLHTSSCPTTIRQTLTFSLFDT</sequence>
<name>A0ACD3ABN4_9AGAR</name>
<evidence type="ECO:0000313" key="1">
    <source>
        <dbReference type="EMBL" id="TFK63024.1"/>
    </source>
</evidence>
<reference evidence="1 2" key="1">
    <citation type="journal article" date="2019" name="Nat. Ecol. Evol.">
        <title>Megaphylogeny resolves global patterns of mushroom evolution.</title>
        <authorList>
            <person name="Varga T."/>
            <person name="Krizsan K."/>
            <person name="Foldi C."/>
            <person name="Dima B."/>
            <person name="Sanchez-Garcia M."/>
            <person name="Sanchez-Ramirez S."/>
            <person name="Szollosi G.J."/>
            <person name="Szarkandi J.G."/>
            <person name="Papp V."/>
            <person name="Albert L."/>
            <person name="Andreopoulos W."/>
            <person name="Angelini C."/>
            <person name="Antonin V."/>
            <person name="Barry K.W."/>
            <person name="Bougher N.L."/>
            <person name="Buchanan P."/>
            <person name="Buyck B."/>
            <person name="Bense V."/>
            <person name="Catcheside P."/>
            <person name="Chovatia M."/>
            <person name="Cooper J."/>
            <person name="Damon W."/>
            <person name="Desjardin D."/>
            <person name="Finy P."/>
            <person name="Geml J."/>
            <person name="Haridas S."/>
            <person name="Hughes K."/>
            <person name="Justo A."/>
            <person name="Karasinski D."/>
            <person name="Kautmanova I."/>
            <person name="Kiss B."/>
            <person name="Kocsube S."/>
            <person name="Kotiranta H."/>
            <person name="LaButti K.M."/>
            <person name="Lechner B.E."/>
            <person name="Liimatainen K."/>
            <person name="Lipzen A."/>
            <person name="Lukacs Z."/>
            <person name="Mihaltcheva S."/>
            <person name="Morgado L.N."/>
            <person name="Niskanen T."/>
            <person name="Noordeloos M.E."/>
            <person name="Ohm R.A."/>
            <person name="Ortiz-Santana B."/>
            <person name="Ovrebo C."/>
            <person name="Racz N."/>
            <person name="Riley R."/>
            <person name="Savchenko A."/>
            <person name="Shiryaev A."/>
            <person name="Soop K."/>
            <person name="Spirin V."/>
            <person name="Szebenyi C."/>
            <person name="Tomsovsky M."/>
            <person name="Tulloss R.E."/>
            <person name="Uehling J."/>
            <person name="Grigoriev I.V."/>
            <person name="Vagvolgyi C."/>
            <person name="Papp T."/>
            <person name="Martin F.M."/>
            <person name="Miettinen O."/>
            <person name="Hibbett D.S."/>
            <person name="Nagy L.G."/>
        </authorList>
    </citation>
    <scope>NUCLEOTIDE SEQUENCE [LARGE SCALE GENOMIC DNA]</scope>
    <source>
        <strain evidence="1 2">NL-1719</strain>
    </source>
</reference>
<dbReference type="Proteomes" id="UP000308600">
    <property type="component" value="Unassembled WGS sequence"/>
</dbReference>